<dbReference type="RefSeq" id="WP_200749404.1">
    <property type="nucleotide sequence ID" value="NZ_JAEOAH010000018.1"/>
</dbReference>
<sequence length="50" mass="5455">MTESLTVMTGDTASMTESSTVMTGGLASMTVANCYNWELSFYLIHTGYLH</sequence>
<keyword evidence="2" id="KW-1185">Reference proteome</keyword>
<evidence type="ECO:0000313" key="2">
    <source>
        <dbReference type="Proteomes" id="UP000618943"/>
    </source>
</evidence>
<protein>
    <submittedName>
        <fullName evidence="1">Uncharacterized protein</fullName>
    </submittedName>
</protein>
<gene>
    <name evidence="1" type="ORF">JFL43_13265</name>
</gene>
<dbReference type="Proteomes" id="UP000618943">
    <property type="component" value="Unassembled WGS sequence"/>
</dbReference>
<evidence type="ECO:0000313" key="1">
    <source>
        <dbReference type="EMBL" id="MBK3495808.1"/>
    </source>
</evidence>
<name>A0ABS1H8R7_9BACL</name>
<accession>A0ABS1H8R7</accession>
<proteinExistence type="predicted"/>
<organism evidence="1 2">
    <name type="scientific">Viridibacillus soli</name>
    <dbReference type="NCBI Taxonomy" id="2798301"/>
    <lineage>
        <taxon>Bacteria</taxon>
        <taxon>Bacillati</taxon>
        <taxon>Bacillota</taxon>
        <taxon>Bacilli</taxon>
        <taxon>Bacillales</taxon>
        <taxon>Caryophanaceae</taxon>
        <taxon>Viridibacillus</taxon>
    </lineage>
</organism>
<reference evidence="1 2" key="1">
    <citation type="submission" date="2020-12" db="EMBL/GenBank/DDBJ databases">
        <title>YIM B01967 draft genome.</title>
        <authorList>
            <person name="Yan X."/>
        </authorList>
    </citation>
    <scope>NUCLEOTIDE SEQUENCE [LARGE SCALE GENOMIC DNA]</scope>
    <source>
        <strain evidence="1 2">YIM B01967</strain>
    </source>
</reference>
<dbReference type="EMBL" id="JAEOAH010000018">
    <property type="protein sequence ID" value="MBK3495808.1"/>
    <property type="molecule type" value="Genomic_DNA"/>
</dbReference>
<comment type="caution">
    <text evidence="1">The sequence shown here is derived from an EMBL/GenBank/DDBJ whole genome shotgun (WGS) entry which is preliminary data.</text>
</comment>